<proteinExistence type="predicted"/>
<dbReference type="AlphaFoldDB" id="W2UZ69"/>
<protein>
    <submittedName>
        <fullName evidence="1">Uncharacterized protein</fullName>
    </submittedName>
</protein>
<name>W2UZ69_9RICK</name>
<evidence type="ECO:0000313" key="2">
    <source>
        <dbReference type="Proteomes" id="UP000018951"/>
    </source>
</evidence>
<gene>
    <name evidence="1" type="ORF">P857_732</name>
</gene>
<accession>W2UZ69</accession>
<comment type="caution">
    <text evidence="1">The sequence shown here is derived from an EMBL/GenBank/DDBJ whole genome shotgun (WGS) entry which is preliminary data.</text>
</comment>
<dbReference type="EMBL" id="AXCJ01000008">
    <property type="protein sequence ID" value="ETO91239.1"/>
    <property type="molecule type" value="Genomic_DNA"/>
</dbReference>
<reference evidence="1 2" key="1">
    <citation type="journal article" date="2013" name="PLoS ONE">
        <title>Bacterial endosymbiosis in a chordate host: long-term co-evolution and conservation of secondary metabolism.</title>
        <authorList>
            <person name="Kwan J.C."/>
            <person name="Schmidt E.W."/>
        </authorList>
    </citation>
    <scope>NUCLEOTIDE SEQUENCE [LARGE SCALE GENOMIC DNA]</scope>
    <source>
        <strain evidence="2">L6</strain>
    </source>
</reference>
<keyword evidence="2" id="KW-1185">Reference proteome</keyword>
<dbReference type="Proteomes" id="UP000018951">
    <property type="component" value="Unassembled WGS sequence"/>
</dbReference>
<sequence>MMGSRLYPITVERFDEIILVNRKELHMEEYPPNNVQPGRKNRIKPILYITSRYSNYGLK</sequence>
<organism evidence="1 2">
    <name type="scientific">Candidatus Xenolissoclinum pacificiensis L6</name>
    <dbReference type="NCBI Taxonomy" id="1401685"/>
    <lineage>
        <taxon>Bacteria</taxon>
        <taxon>Pseudomonadati</taxon>
        <taxon>Pseudomonadota</taxon>
        <taxon>Alphaproteobacteria</taxon>
        <taxon>Rickettsiales</taxon>
        <taxon>Anaplasmataceae</taxon>
        <taxon>Candidatus Xenolissoclinum</taxon>
    </lineage>
</organism>
<evidence type="ECO:0000313" key="1">
    <source>
        <dbReference type="EMBL" id="ETO91239.1"/>
    </source>
</evidence>